<evidence type="ECO:0000313" key="2">
    <source>
        <dbReference type="Proteomes" id="UP001180020"/>
    </source>
</evidence>
<keyword evidence="2" id="KW-1185">Reference proteome</keyword>
<proteinExistence type="predicted"/>
<organism evidence="1 2">
    <name type="scientific">Acorus calamus</name>
    <name type="common">Sweet flag</name>
    <dbReference type="NCBI Taxonomy" id="4465"/>
    <lineage>
        <taxon>Eukaryota</taxon>
        <taxon>Viridiplantae</taxon>
        <taxon>Streptophyta</taxon>
        <taxon>Embryophyta</taxon>
        <taxon>Tracheophyta</taxon>
        <taxon>Spermatophyta</taxon>
        <taxon>Magnoliopsida</taxon>
        <taxon>Liliopsida</taxon>
        <taxon>Acoraceae</taxon>
        <taxon>Acorus</taxon>
    </lineage>
</organism>
<gene>
    <name evidence="1" type="ORF">QJS10_CPB19g00421</name>
</gene>
<dbReference type="Proteomes" id="UP001180020">
    <property type="component" value="Unassembled WGS sequence"/>
</dbReference>
<reference evidence="1" key="2">
    <citation type="submission" date="2023-06" db="EMBL/GenBank/DDBJ databases">
        <authorList>
            <person name="Ma L."/>
            <person name="Liu K.-W."/>
            <person name="Li Z."/>
            <person name="Hsiao Y.-Y."/>
            <person name="Qi Y."/>
            <person name="Fu T."/>
            <person name="Tang G."/>
            <person name="Zhang D."/>
            <person name="Sun W.-H."/>
            <person name="Liu D.-K."/>
            <person name="Li Y."/>
            <person name="Chen G.-Z."/>
            <person name="Liu X.-D."/>
            <person name="Liao X.-Y."/>
            <person name="Jiang Y.-T."/>
            <person name="Yu X."/>
            <person name="Hao Y."/>
            <person name="Huang J."/>
            <person name="Zhao X.-W."/>
            <person name="Ke S."/>
            <person name="Chen Y.-Y."/>
            <person name="Wu W.-L."/>
            <person name="Hsu J.-L."/>
            <person name="Lin Y.-F."/>
            <person name="Huang M.-D."/>
            <person name="Li C.-Y."/>
            <person name="Huang L."/>
            <person name="Wang Z.-W."/>
            <person name="Zhao X."/>
            <person name="Zhong W.-Y."/>
            <person name="Peng D.-H."/>
            <person name="Ahmad S."/>
            <person name="Lan S."/>
            <person name="Zhang J.-S."/>
            <person name="Tsai W.-C."/>
            <person name="Van De Peer Y."/>
            <person name="Liu Z.-J."/>
        </authorList>
    </citation>
    <scope>NUCLEOTIDE SEQUENCE</scope>
    <source>
        <strain evidence="1">CP</strain>
        <tissue evidence="1">Leaves</tissue>
    </source>
</reference>
<dbReference type="EMBL" id="JAUJYO010000019">
    <property type="protein sequence ID" value="KAK1288353.1"/>
    <property type="molecule type" value="Genomic_DNA"/>
</dbReference>
<evidence type="ECO:0000313" key="1">
    <source>
        <dbReference type="EMBL" id="KAK1288353.1"/>
    </source>
</evidence>
<sequence length="105" mass="12095">MHNLYLHKGIKTEKVRQKGGDSLDHPAIYMHFIQLKGINPNYTILLAIAVGNLELNRSIMEHHTLGEVWRKDWVDVCLIERGRRWVTGDFLTNVVGLLSAMSRFP</sequence>
<dbReference type="AlphaFoldDB" id="A0AAV9CJG1"/>
<accession>A0AAV9CJG1</accession>
<reference evidence="1" key="1">
    <citation type="journal article" date="2023" name="Nat. Commun.">
        <title>Diploid and tetraploid genomes of Acorus and the evolution of monocots.</title>
        <authorList>
            <person name="Ma L."/>
            <person name="Liu K.W."/>
            <person name="Li Z."/>
            <person name="Hsiao Y.Y."/>
            <person name="Qi Y."/>
            <person name="Fu T."/>
            <person name="Tang G.D."/>
            <person name="Zhang D."/>
            <person name="Sun W.H."/>
            <person name="Liu D.K."/>
            <person name="Li Y."/>
            <person name="Chen G.Z."/>
            <person name="Liu X.D."/>
            <person name="Liao X.Y."/>
            <person name="Jiang Y.T."/>
            <person name="Yu X."/>
            <person name="Hao Y."/>
            <person name="Huang J."/>
            <person name="Zhao X.W."/>
            <person name="Ke S."/>
            <person name="Chen Y.Y."/>
            <person name="Wu W.L."/>
            <person name="Hsu J.L."/>
            <person name="Lin Y.F."/>
            <person name="Huang M.D."/>
            <person name="Li C.Y."/>
            <person name="Huang L."/>
            <person name="Wang Z.W."/>
            <person name="Zhao X."/>
            <person name="Zhong W.Y."/>
            <person name="Peng D.H."/>
            <person name="Ahmad S."/>
            <person name="Lan S."/>
            <person name="Zhang J.S."/>
            <person name="Tsai W.C."/>
            <person name="Van de Peer Y."/>
            <person name="Liu Z.J."/>
        </authorList>
    </citation>
    <scope>NUCLEOTIDE SEQUENCE</scope>
    <source>
        <strain evidence="1">CP</strain>
    </source>
</reference>
<protein>
    <submittedName>
        <fullName evidence="1">Uncharacterized protein</fullName>
    </submittedName>
</protein>
<comment type="caution">
    <text evidence="1">The sequence shown here is derived from an EMBL/GenBank/DDBJ whole genome shotgun (WGS) entry which is preliminary data.</text>
</comment>
<name>A0AAV9CJG1_ACOCL</name>